<feature type="compositionally biased region" description="Basic and acidic residues" evidence="1">
    <location>
        <begin position="128"/>
        <end position="137"/>
    </location>
</feature>
<feature type="region of interest" description="Disordered" evidence="1">
    <location>
        <begin position="283"/>
        <end position="312"/>
    </location>
</feature>
<dbReference type="Proteomes" id="UP000886595">
    <property type="component" value="Unassembled WGS sequence"/>
</dbReference>
<comment type="caution">
    <text evidence="2">The sequence shown here is derived from an EMBL/GenBank/DDBJ whole genome shotgun (WGS) entry which is preliminary data.</text>
</comment>
<feature type="region of interest" description="Disordered" evidence="1">
    <location>
        <begin position="61"/>
        <end position="214"/>
    </location>
</feature>
<organism evidence="2 3">
    <name type="scientific">Brassica carinata</name>
    <name type="common">Ethiopian mustard</name>
    <name type="synonym">Abyssinian cabbage</name>
    <dbReference type="NCBI Taxonomy" id="52824"/>
    <lineage>
        <taxon>Eukaryota</taxon>
        <taxon>Viridiplantae</taxon>
        <taxon>Streptophyta</taxon>
        <taxon>Embryophyta</taxon>
        <taxon>Tracheophyta</taxon>
        <taxon>Spermatophyta</taxon>
        <taxon>Magnoliopsida</taxon>
        <taxon>eudicotyledons</taxon>
        <taxon>Gunneridae</taxon>
        <taxon>Pentapetalae</taxon>
        <taxon>rosids</taxon>
        <taxon>malvids</taxon>
        <taxon>Brassicales</taxon>
        <taxon>Brassicaceae</taxon>
        <taxon>Brassiceae</taxon>
        <taxon>Brassica</taxon>
    </lineage>
</organism>
<feature type="compositionally biased region" description="Basic and acidic residues" evidence="1">
    <location>
        <begin position="174"/>
        <end position="202"/>
    </location>
</feature>
<keyword evidence="3" id="KW-1185">Reference proteome</keyword>
<name>A0A8X7UAN8_BRACI</name>
<feature type="compositionally biased region" description="Basic and acidic residues" evidence="1">
    <location>
        <begin position="104"/>
        <end position="115"/>
    </location>
</feature>
<accession>A0A8X7UAN8</accession>
<reference evidence="2 3" key="1">
    <citation type="submission" date="2020-02" db="EMBL/GenBank/DDBJ databases">
        <authorList>
            <person name="Ma Q."/>
            <person name="Huang Y."/>
            <person name="Song X."/>
            <person name="Pei D."/>
        </authorList>
    </citation>
    <scope>NUCLEOTIDE SEQUENCE [LARGE SCALE GENOMIC DNA]</scope>
    <source>
        <strain evidence="2">Sxm20200214</strain>
        <tissue evidence="2">Leaf</tissue>
    </source>
</reference>
<evidence type="ECO:0000313" key="2">
    <source>
        <dbReference type="EMBL" id="KAG2270406.1"/>
    </source>
</evidence>
<gene>
    <name evidence="2" type="ORF">Bca52824_064961</name>
</gene>
<sequence length="312" mass="35258">MADRKGKSICYDDDDDEPILLADQADDDQIEKVYAIEPIGIPLHLGTAGNLNSIGDKALRQSENLQETKPTVGEASGSVGGLAVKHGGHNTNPERRSRPANSRNELHQKQQDHRYKNSSSVVRATHSYRTDRGDQSKSTRFNPYARRKDRHLQIREDKSYMRHQHDHKSAPQWRKNEKEMEKAVIKAPSLDEREAFEQKDSETSVEPGQNDGRRIKLEIFPENKNLDESVVQAQGMELMVMVDDDLLGEDLDNLHPMDVYDSNMSFGPKESRAVTDTTTVVYGQQEENSELLDSASKPRSVSRSLFPTKDST</sequence>
<proteinExistence type="predicted"/>
<feature type="compositionally biased region" description="Polar residues" evidence="1">
    <location>
        <begin position="297"/>
        <end position="312"/>
    </location>
</feature>
<protein>
    <submittedName>
        <fullName evidence="2">Uncharacterized protein</fullName>
    </submittedName>
</protein>
<dbReference type="AlphaFoldDB" id="A0A8X7UAN8"/>
<dbReference type="EMBL" id="JAAMPC010000013">
    <property type="protein sequence ID" value="KAG2270406.1"/>
    <property type="molecule type" value="Genomic_DNA"/>
</dbReference>
<feature type="compositionally biased region" description="Basic and acidic residues" evidence="1">
    <location>
        <begin position="151"/>
        <end position="160"/>
    </location>
</feature>
<evidence type="ECO:0000313" key="3">
    <source>
        <dbReference type="Proteomes" id="UP000886595"/>
    </source>
</evidence>
<dbReference type="OrthoDB" id="10379035at2759"/>
<evidence type="ECO:0000256" key="1">
    <source>
        <dbReference type="SAM" id="MobiDB-lite"/>
    </source>
</evidence>